<name>A0A7J7EY61_DICBM</name>
<evidence type="ECO:0000256" key="4">
    <source>
        <dbReference type="ARBA" id="ARBA00023098"/>
    </source>
</evidence>
<dbReference type="PANTHER" id="PTHR11852">
    <property type="entry name" value="PLATELET-ACTIVATING FACTOR ACETYLHYDROLASE"/>
    <property type="match status" value="1"/>
</dbReference>
<keyword evidence="6" id="KW-1185">Reference proteome</keyword>
<organism evidence="5 6">
    <name type="scientific">Diceros bicornis minor</name>
    <name type="common">South-central black rhinoceros</name>
    <dbReference type="NCBI Taxonomy" id="77932"/>
    <lineage>
        <taxon>Eukaryota</taxon>
        <taxon>Metazoa</taxon>
        <taxon>Chordata</taxon>
        <taxon>Craniata</taxon>
        <taxon>Vertebrata</taxon>
        <taxon>Euteleostomi</taxon>
        <taxon>Mammalia</taxon>
        <taxon>Eutheria</taxon>
        <taxon>Laurasiatheria</taxon>
        <taxon>Perissodactyla</taxon>
        <taxon>Rhinocerotidae</taxon>
        <taxon>Diceros</taxon>
    </lineage>
</organism>
<comment type="caution">
    <text evidence="5">The sequence shown here is derived from an EMBL/GenBank/DDBJ whole genome shotgun (WGS) entry which is preliminary data.</text>
</comment>
<gene>
    <name evidence="5" type="ORF">HPG69_009748</name>
</gene>
<dbReference type="SUPFAM" id="SSF52266">
    <property type="entry name" value="SGNH hydrolase"/>
    <property type="match status" value="1"/>
</dbReference>
<dbReference type="AlphaFoldDB" id="A0A7J7EY61"/>
<dbReference type="GO" id="GO:0047179">
    <property type="term" value="F:platelet-activating factor acetyltransferase activity"/>
    <property type="evidence" value="ECO:0007669"/>
    <property type="project" value="TreeGrafter"/>
</dbReference>
<keyword evidence="2" id="KW-0963">Cytoplasm</keyword>
<comment type="subcellular location">
    <subcellularLocation>
        <location evidence="1">Cytoplasm</location>
    </subcellularLocation>
</comment>
<proteinExistence type="predicted"/>
<dbReference type="GO" id="GO:0016787">
    <property type="term" value="F:hydrolase activity"/>
    <property type="evidence" value="ECO:0007669"/>
    <property type="project" value="UniProtKB-KW"/>
</dbReference>
<reference evidence="5 6" key="1">
    <citation type="journal article" date="2020" name="Mol. Biol. Evol.">
        <title>Interspecific Gene Flow and the Evolution of Specialization in Black and White Rhinoceros.</title>
        <authorList>
            <person name="Moodley Y."/>
            <person name="Westbury M.V."/>
            <person name="Russo I.M."/>
            <person name="Gopalakrishnan S."/>
            <person name="Rakotoarivelo A."/>
            <person name="Olsen R.A."/>
            <person name="Prost S."/>
            <person name="Tunstall T."/>
            <person name="Ryder O.A."/>
            <person name="Dalen L."/>
            <person name="Bruford M.W."/>
        </authorList>
    </citation>
    <scope>NUCLEOTIDE SEQUENCE [LARGE SCALE GENOMIC DNA]</scope>
    <source>
        <strain evidence="5">SBR-YM</strain>
        <tissue evidence="5">Skin</tissue>
    </source>
</reference>
<keyword evidence="4" id="KW-0443">Lipid metabolism</keyword>
<dbReference type="GO" id="GO:0005737">
    <property type="term" value="C:cytoplasm"/>
    <property type="evidence" value="ECO:0007669"/>
    <property type="project" value="UniProtKB-SubCell"/>
</dbReference>
<dbReference type="EMBL" id="JACDTQ010002022">
    <property type="protein sequence ID" value="KAF5920494.1"/>
    <property type="molecule type" value="Genomic_DNA"/>
</dbReference>
<accession>A0A7J7EY61</accession>
<evidence type="ECO:0000313" key="5">
    <source>
        <dbReference type="EMBL" id="KAF5920494.1"/>
    </source>
</evidence>
<dbReference type="Proteomes" id="UP000551758">
    <property type="component" value="Unassembled WGS sequence"/>
</dbReference>
<evidence type="ECO:0000256" key="3">
    <source>
        <dbReference type="ARBA" id="ARBA00022801"/>
    </source>
</evidence>
<protein>
    <submittedName>
        <fullName evidence="5">Uncharacterized protein</fullName>
    </submittedName>
</protein>
<evidence type="ECO:0000256" key="2">
    <source>
        <dbReference type="ARBA" id="ARBA00022490"/>
    </source>
</evidence>
<sequence>MVWVSTNNHGHTAEQVTGGIKAIVQLVNQWQPQAWVVLVRSALVGHPRAHFLDADPGFVHLDGTISHHDVQLPASKPLGLHACLSGPTLPASASAGPRPRPGSSLARGHTLSIHLSATLNSRSSVKKKKL</sequence>
<dbReference type="GO" id="GO:0006629">
    <property type="term" value="P:lipid metabolic process"/>
    <property type="evidence" value="ECO:0007669"/>
    <property type="project" value="UniProtKB-KW"/>
</dbReference>
<evidence type="ECO:0000313" key="6">
    <source>
        <dbReference type="Proteomes" id="UP000551758"/>
    </source>
</evidence>
<evidence type="ECO:0000256" key="1">
    <source>
        <dbReference type="ARBA" id="ARBA00004496"/>
    </source>
</evidence>
<keyword evidence="3" id="KW-0378">Hydrolase</keyword>
<dbReference type="PANTHER" id="PTHR11852:SF2">
    <property type="entry name" value="PLATELET-ACTIVATING FACTOR ACETYLHYDROLASE IB SUBUNIT ALPHA1"/>
    <property type="match status" value="1"/>
</dbReference>